<organism evidence="1 2">
    <name type="scientific">Pseudotamlana agarivorans</name>
    <dbReference type="NCBI Taxonomy" id="481183"/>
    <lineage>
        <taxon>Bacteria</taxon>
        <taxon>Pseudomonadati</taxon>
        <taxon>Bacteroidota</taxon>
        <taxon>Flavobacteriia</taxon>
        <taxon>Flavobacteriales</taxon>
        <taxon>Flavobacteriaceae</taxon>
        <taxon>Pseudotamlana</taxon>
    </lineage>
</organism>
<keyword evidence="2" id="KW-1185">Reference proteome</keyword>
<evidence type="ECO:0000313" key="2">
    <source>
        <dbReference type="Proteomes" id="UP001647509"/>
    </source>
</evidence>
<accession>A0ACC5U7K6</accession>
<comment type="caution">
    <text evidence="1">The sequence shown here is derived from an EMBL/GenBank/DDBJ whole genome shotgun (WGS) entry which is preliminary data.</text>
</comment>
<protein>
    <submittedName>
        <fullName evidence="1">GNAT family N-acetyltransferase</fullName>
    </submittedName>
</protein>
<name>A0ACC5U7K6_9FLAO</name>
<reference evidence="1" key="1">
    <citation type="submission" date="2021-05" db="EMBL/GenBank/DDBJ databases">
        <title>Draft genomes of bacteria isolated from model marine particles.</title>
        <authorList>
            <person name="Datta M.S."/>
            <person name="Schwartzman J.A."/>
            <person name="Enke T.N."/>
            <person name="Saavedra J."/>
            <person name="Cermak N."/>
            <person name="Cordero O.X."/>
        </authorList>
    </citation>
    <scope>NUCLEOTIDE SEQUENCE</scope>
    <source>
        <strain evidence="1">I2M19</strain>
    </source>
</reference>
<gene>
    <name evidence="1" type="ORF">KO493_06365</name>
</gene>
<evidence type="ECO:0000313" key="1">
    <source>
        <dbReference type="EMBL" id="MBU2950313.1"/>
    </source>
</evidence>
<dbReference type="Proteomes" id="UP001647509">
    <property type="component" value="Unassembled WGS sequence"/>
</dbReference>
<dbReference type="EMBL" id="JAHKPD010000011">
    <property type="protein sequence ID" value="MBU2950313.1"/>
    <property type="molecule type" value="Genomic_DNA"/>
</dbReference>
<proteinExistence type="predicted"/>
<sequence>MNQTNFHIKQITVKESYKVRQPVLRPGRPITSCVFDGDDLTTTIHLGIYEHHNIIGVCSFFKNDHKELPHPKQYQLRGMAVMESFQGKGIGNQILSYGESLMKEKNIKVIWCNARETALPFYKKSGYEIFGNAFEIPGIGTHYNMLKAL</sequence>